<protein>
    <recommendedName>
        <fullName evidence="1">Reverse transcriptase zinc-binding domain-containing protein</fullName>
    </recommendedName>
</protein>
<gene>
    <name evidence="2" type="ORF">FRX31_009951</name>
</gene>
<dbReference type="EMBL" id="JABWDY010010715">
    <property type="protein sequence ID" value="KAF5200463.1"/>
    <property type="molecule type" value="Genomic_DNA"/>
</dbReference>
<accession>A0A7J6WTW7</accession>
<organism evidence="2 3">
    <name type="scientific">Thalictrum thalictroides</name>
    <name type="common">Rue-anemone</name>
    <name type="synonym">Anemone thalictroides</name>
    <dbReference type="NCBI Taxonomy" id="46969"/>
    <lineage>
        <taxon>Eukaryota</taxon>
        <taxon>Viridiplantae</taxon>
        <taxon>Streptophyta</taxon>
        <taxon>Embryophyta</taxon>
        <taxon>Tracheophyta</taxon>
        <taxon>Spermatophyta</taxon>
        <taxon>Magnoliopsida</taxon>
        <taxon>Ranunculales</taxon>
        <taxon>Ranunculaceae</taxon>
        <taxon>Thalictroideae</taxon>
        <taxon>Thalictrum</taxon>
    </lineage>
</organism>
<reference evidence="2 3" key="1">
    <citation type="submission" date="2020-06" db="EMBL/GenBank/DDBJ databases">
        <title>Transcriptomic and genomic resources for Thalictrum thalictroides and T. hernandezii: Facilitating candidate gene discovery in an emerging model plant lineage.</title>
        <authorList>
            <person name="Arias T."/>
            <person name="Riano-Pachon D.M."/>
            <person name="Di Stilio V.S."/>
        </authorList>
    </citation>
    <scope>NUCLEOTIDE SEQUENCE [LARGE SCALE GENOMIC DNA]</scope>
    <source>
        <strain evidence="3">cv. WT478/WT964</strain>
        <tissue evidence="2">Leaves</tissue>
    </source>
</reference>
<name>A0A7J6WTW7_THATH</name>
<sequence length="91" mass="10248">MDSNDTDSNCFYKHLTAGNTGRTPKLCKLLRHVHLPSKVKISEWYIAWLSLQTAEKPRKSGMDINAACCLCNSLPENIDHLLLQSSFAQDL</sequence>
<dbReference type="AlphaFoldDB" id="A0A7J6WTW7"/>
<proteinExistence type="predicted"/>
<dbReference type="Proteomes" id="UP000554482">
    <property type="component" value="Unassembled WGS sequence"/>
</dbReference>
<dbReference type="InterPro" id="IPR026960">
    <property type="entry name" value="RVT-Znf"/>
</dbReference>
<feature type="domain" description="Reverse transcriptase zinc-binding" evidence="1">
    <location>
        <begin position="11"/>
        <end position="90"/>
    </location>
</feature>
<dbReference type="OrthoDB" id="1095475at2759"/>
<evidence type="ECO:0000259" key="1">
    <source>
        <dbReference type="Pfam" id="PF13966"/>
    </source>
</evidence>
<dbReference type="Pfam" id="PF13966">
    <property type="entry name" value="zf-RVT"/>
    <property type="match status" value="1"/>
</dbReference>
<comment type="caution">
    <text evidence="2">The sequence shown here is derived from an EMBL/GenBank/DDBJ whole genome shotgun (WGS) entry which is preliminary data.</text>
</comment>
<keyword evidence="3" id="KW-1185">Reference proteome</keyword>
<evidence type="ECO:0000313" key="3">
    <source>
        <dbReference type="Proteomes" id="UP000554482"/>
    </source>
</evidence>
<evidence type="ECO:0000313" key="2">
    <source>
        <dbReference type="EMBL" id="KAF5200463.1"/>
    </source>
</evidence>